<dbReference type="InterPro" id="IPR007159">
    <property type="entry name" value="SpoVT-AbrB_dom"/>
</dbReference>
<feature type="domain" description="SpoVT-AbrB" evidence="1">
    <location>
        <begin position="11"/>
        <end position="57"/>
    </location>
</feature>
<dbReference type="Gene3D" id="1.20.58.220">
    <property type="entry name" value="Phosphate transport system protein phou homolog 2, domain 2"/>
    <property type="match status" value="2"/>
</dbReference>
<dbReference type="RefSeq" id="WP_110270651.1">
    <property type="nucleotide sequence ID" value="NZ_CP029289.2"/>
</dbReference>
<evidence type="ECO:0000259" key="1">
    <source>
        <dbReference type="SMART" id="SM00966"/>
    </source>
</evidence>
<dbReference type="GeneID" id="36832357"/>
<dbReference type="Pfam" id="PF01895">
    <property type="entry name" value="PhoU"/>
    <property type="match status" value="2"/>
</dbReference>
<protein>
    <submittedName>
        <fullName evidence="2">Phosphate uptake regulator PhoU</fullName>
    </submittedName>
</protein>
<proteinExistence type="predicted"/>
<accession>A0A2U9IFK1</accession>
<dbReference type="InterPro" id="IPR026022">
    <property type="entry name" value="PhoU_dom"/>
</dbReference>
<evidence type="ECO:0000313" key="3">
    <source>
        <dbReference type="Proteomes" id="UP000248044"/>
    </source>
</evidence>
<dbReference type="AlphaFoldDB" id="A0A2U9IFK1"/>
<keyword evidence="3" id="KW-1185">Reference proteome</keyword>
<gene>
    <name evidence="2" type="ORF">DFR85_09335</name>
</gene>
<dbReference type="EMBL" id="CP029289">
    <property type="protein sequence ID" value="AWR94770.1"/>
    <property type="molecule type" value="Genomic_DNA"/>
</dbReference>
<evidence type="ECO:0000313" key="2">
    <source>
        <dbReference type="EMBL" id="AWR94770.1"/>
    </source>
</evidence>
<dbReference type="SUPFAM" id="SSF109755">
    <property type="entry name" value="PhoU-like"/>
    <property type="match status" value="1"/>
</dbReference>
<name>A0A2U9IFK1_9CREN</name>
<dbReference type="PANTHER" id="PTHR42930:SF2">
    <property type="entry name" value="PHOU DOMAIN-CONTAINING PROTEIN"/>
    <property type="match status" value="1"/>
</dbReference>
<dbReference type="InterPro" id="IPR038078">
    <property type="entry name" value="PhoU-like_sf"/>
</dbReference>
<dbReference type="OrthoDB" id="40991at2157"/>
<dbReference type="Pfam" id="PF04014">
    <property type="entry name" value="MazE_antitoxin"/>
    <property type="match status" value="1"/>
</dbReference>
<sequence length="336" mass="38199">MQNRLVRKIQLTGGSTYILSLPKSWIRQLSLKAGDEIEIIQDKNLRLILTPNSTPQKQEKAIINCENLKSDLATREFIAYYMAGYITVTLSCNRMKAEDRAAIKETIRRRLLGAEVVEEDANSLTVQFLVNEKDLPISKAISRASTISQNMLKDVLIAMEDWDIDIANEVIERDDEVDRFYFYISRQLSLSVSNFEILEEEGYNIAQIVDIHSTIKSIERIADHSTRIASLVPQLHGVKDQELLNLGKTVLEMYKRATTAFLENRKDLANNIIEQDSEINEIHKKISSKILSSDSPYKIGLLISADSFRRISRYSLDIAESTINIMAKSGNNIDKV</sequence>
<dbReference type="GO" id="GO:0003677">
    <property type="term" value="F:DNA binding"/>
    <property type="evidence" value="ECO:0007669"/>
    <property type="project" value="InterPro"/>
</dbReference>
<dbReference type="SMART" id="SM00966">
    <property type="entry name" value="SpoVT_AbrB"/>
    <property type="match status" value="1"/>
</dbReference>
<dbReference type="PANTHER" id="PTHR42930">
    <property type="entry name" value="PHOSPHATE-SPECIFIC TRANSPORT SYSTEM ACCESSORY PROTEIN PHOU"/>
    <property type="match status" value="1"/>
</dbReference>
<organism evidence="2 3">
    <name type="scientific">Acidianus brierleyi</name>
    <dbReference type="NCBI Taxonomy" id="41673"/>
    <lineage>
        <taxon>Archaea</taxon>
        <taxon>Thermoproteota</taxon>
        <taxon>Thermoprotei</taxon>
        <taxon>Sulfolobales</taxon>
        <taxon>Sulfolobaceae</taxon>
        <taxon>Acidianus</taxon>
    </lineage>
</organism>
<dbReference type="Proteomes" id="UP000248044">
    <property type="component" value="Chromosome"/>
</dbReference>
<dbReference type="KEGG" id="abri:DFR85_09335"/>
<reference evidence="2 3" key="1">
    <citation type="submission" date="2018-05" db="EMBL/GenBank/DDBJ databases">
        <title>Complete Genome Sequences of Extremely Thermoacidophilic, Metal-Mobilizing Type-Strain Members of the Archaeal Family Sulfolobaceae: Acidianus brierleyi DSM-1651T, Acidianus sulfidivorans DSM-18786T, Metallosphaera hakonensis DSM-7519T, and Metallosphaera prunae DSM-10039T.</title>
        <authorList>
            <person name="Counts J.A."/>
            <person name="Kelly R.M."/>
        </authorList>
    </citation>
    <scope>NUCLEOTIDE SEQUENCE [LARGE SCALE GENOMIC DNA]</scope>
    <source>
        <strain evidence="2 3">DSM 1651</strain>
    </source>
</reference>
<dbReference type="GO" id="GO:0030643">
    <property type="term" value="P:intracellular phosphate ion homeostasis"/>
    <property type="evidence" value="ECO:0007669"/>
    <property type="project" value="InterPro"/>
</dbReference>
<dbReference type="InterPro" id="IPR028366">
    <property type="entry name" value="PhoU"/>
</dbReference>
<dbReference type="GO" id="GO:0045936">
    <property type="term" value="P:negative regulation of phosphate metabolic process"/>
    <property type="evidence" value="ECO:0007669"/>
    <property type="project" value="InterPro"/>
</dbReference>